<sequence length="189" mass="21760">MFLYFYLIIINLFIFVLTQKQQIIKPFNFQKEIKKEEKINEQNQQPLDNAPHMLEGLKNKNKSVENNNTLVLDRVNNKTNLIPSNLLPNQNIKELLSLIPLEGGGGFLNKTTSTENILATTTDSWIGVQPEEPVILPLPDLPIILPKPSVNCTDEHKNCQYWAKNGFCKNKFYKPEIRLKFCIQSCELC</sequence>
<feature type="domain" description="ShKT" evidence="3">
    <location>
        <begin position="152"/>
        <end position="189"/>
    </location>
</feature>
<feature type="signal peptide" evidence="2">
    <location>
        <begin position="1"/>
        <end position="18"/>
    </location>
</feature>
<evidence type="ECO:0000313" key="5">
    <source>
        <dbReference type="Proteomes" id="UP000580250"/>
    </source>
</evidence>
<dbReference type="PANTHER" id="PTHR21724">
    <property type="entry name" value="SHKT DOMAIN-CONTAINING PROTEIN"/>
    <property type="match status" value="1"/>
</dbReference>
<organism evidence="4 5">
    <name type="scientific">Meloidogyne enterolobii</name>
    <name type="common">Root-knot nematode worm</name>
    <name type="synonym">Meloidogyne mayaguensis</name>
    <dbReference type="NCBI Taxonomy" id="390850"/>
    <lineage>
        <taxon>Eukaryota</taxon>
        <taxon>Metazoa</taxon>
        <taxon>Ecdysozoa</taxon>
        <taxon>Nematoda</taxon>
        <taxon>Chromadorea</taxon>
        <taxon>Rhabditida</taxon>
        <taxon>Tylenchina</taxon>
        <taxon>Tylenchomorpha</taxon>
        <taxon>Tylenchoidea</taxon>
        <taxon>Meloidogynidae</taxon>
        <taxon>Meloidogyninae</taxon>
        <taxon>Meloidogyne</taxon>
    </lineage>
</organism>
<dbReference type="Proteomes" id="UP000580250">
    <property type="component" value="Unassembled WGS sequence"/>
</dbReference>
<evidence type="ECO:0000259" key="3">
    <source>
        <dbReference type="PROSITE" id="PS51670"/>
    </source>
</evidence>
<name>A0A6V7WF37_MELEN</name>
<dbReference type="PANTHER" id="PTHR21724:SF109">
    <property type="entry name" value="SHKT DOMAIN-CONTAINING PROTEIN"/>
    <property type="match status" value="1"/>
</dbReference>
<dbReference type="PROSITE" id="PS51670">
    <property type="entry name" value="SHKT"/>
    <property type="match status" value="1"/>
</dbReference>
<protein>
    <recommendedName>
        <fullName evidence="3">ShKT domain-containing protein</fullName>
    </recommendedName>
</protein>
<accession>A0A6V7WF37</accession>
<dbReference type="AlphaFoldDB" id="A0A6V7WF37"/>
<dbReference type="SMART" id="SM00254">
    <property type="entry name" value="ShKT"/>
    <property type="match status" value="1"/>
</dbReference>
<keyword evidence="2" id="KW-0732">Signal</keyword>
<feature type="chain" id="PRO_5027826629" description="ShKT domain-containing protein" evidence="2">
    <location>
        <begin position="19"/>
        <end position="189"/>
    </location>
</feature>
<dbReference type="OrthoDB" id="5873766at2759"/>
<dbReference type="EMBL" id="CAJEWN010000551">
    <property type="protein sequence ID" value="CAD2185585.1"/>
    <property type="molecule type" value="Genomic_DNA"/>
</dbReference>
<dbReference type="Pfam" id="PF01549">
    <property type="entry name" value="ShK"/>
    <property type="match status" value="1"/>
</dbReference>
<proteinExistence type="predicted"/>
<evidence type="ECO:0000256" key="2">
    <source>
        <dbReference type="SAM" id="SignalP"/>
    </source>
</evidence>
<reference evidence="4 5" key="1">
    <citation type="submission" date="2020-08" db="EMBL/GenBank/DDBJ databases">
        <authorList>
            <person name="Koutsovoulos G."/>
            <person name="Danchin GJ E."/>
        </authorList>
    </citation>
    <scope>NUCLEOTIDE SEQUENCE [LARGE SCALE GENOMIC DNA]</scope>
</reference>
<dbReference type="Gene3D" id="1.10.10.1940">
    <property type="match status" value="1"/>
</dbReference>
<evidence type="ECO:0000256" key="1">
    <source>
        <dbReference type="PROSITE-ProRule" id="PRU01005"/>
    </source>
</evidence>
<dbReference type="InterPro" id="IPR003582">
    <property type="entry name" value="ShKT_dom"/>
</dbReference>
<comment type="caution">
    <text evidence="1">Lacks conserved residue(s) required for the propagation of feature annotation.</text>
</comment>
<evidence type="ECO:0000313" key="4">
    <source>
        <dbReference type="EMBL" id="CAD2185585.1"/>
    </source>
</evidence>
<gene>
    <name evidence="4" type="ORF">MENT_LOCUS38024</name>
</gene>
<comment type="caution">
    <text evidence="4">The sequence shown here is derived from an EMBL/GenBank/DDBJ whole genome shotgun (WGS) entry which is preliminary data.</text>
</comment>